<keyword evidence="1 2" id="KW-0175">Coiled coil</keyword>
<reference evidence="4" key="1">
    <citation type="submission" date="2019-09" db="EMBL/GenBank/DDBJ databases">
        <title>Bird 10,000 Genomes (B10K) Project - Family phase.</title>
        <authorList>
            <person name="Zhang G."/>
        </authorList>
    </citation>
    <scope>NUCLEOTIDE SEQUENCE</scope>
    <source>
        <strain evidence="4">B10K-DU-001-30</strain>
        <tissue evidence="4">Muscle</tissue>
    </source>
</reference>
<dbReference type="AlphaFoldDB" id="A0A852BNQ6"/>
<feature type="region of interest" description="Disordered" evidence="3">
    <location>
        <begin position="229"/>
        <end position="251"/>
    </location>
</feature>
<gene>
    <name evidence="4" type="primary">Ccdc112</name>
    <name evidence="4" type="ORF">RAMSUL_R13818</name>
</gene>
<evidence type="ECO:0000313" key="5">
    <source>
        <dbReference type="Proteomes" id="UP000611227"/>
    </source>
</evidence>
<dbReference type="EMBL" id="WBNM01001177">
    <property type="protein sequence ID" value="NXP69814.1"/>
    <property type="molecule type" value="Genomic_DNA"/>
</dbReference>
<dbReference type="Proteomes" id="UP000611227">
    <property type="component" value="Unassembled WGS sequence"/>
</dbReference>
<evidence type="ECO:0000256" key="1">
    <source>
        <dbReference type="ARBA" id="ARBA00023054"/>
    </source>
</evidence>
<evidence type="ECO:0000256" key="3">
    <source>
        <dbReference type="SAM" id="MobiDB-lite"/>
    </source>
</evidence>
<accession>A0A852BNQ6</accession>
<organism evidence="4 5">
    <name type="scientific">Ramphastos sulfuratus</name>
    <dbReference type="NCBI Taxonomy" id="322582"/>
    <lineage>
        <taxon>Eukaryota</taxon>
        <taxon>Metazoa</taxon>
        <taxon>Chordata</taxon>
        <taxon>Craniata</taxon>
        <taxon>Vertebrata</taxon>
        <taxon>Euteleostomi</taxon>
        <taxon>Archelosauria</taxon>
        <taxon>Archosauria</taxon>
        <taxon>Dinosauria</taxon>
        <taxon>Saurischia</taxon>
        <taxon>Theropoda</taxon>
        <taxon>Coelurosauria</taxon>
        <taxon>Aves</taxon>
        <taxon>Neognathae</taxon>
        <taxon>Neoaves</taxon>
        <taxon>Telluraves</taxon>
        <taxon>Coraciimorphae</taxon>
        <taxon>Piciformes</taxon>
        <taxon>Ramphastidae</taxon>
        <taxon>Ramphastos</taxon>
    </lineage>
</organism>
<protein>
    <submittedName>
        <fullName evidence="4">CC112 protein</fullName>
    </submittedName>
</protein>
<name>A0A852BNQ6_9PICI</name>
<dbReference type="PANTHER" id="PTHR21549">
    <property type="entry name" value="MUTATED IN BLADDER CANCER 1"/>
    <property type="match status" value="1"/>
</dbReference>
<evidence type="ECO:0000256" key="2">
    <source>
        <dbReference type="SAM" id="Coils"/>
    </source>
</evidence>
<dbReference type="InterPro" id="IPR039902">
    <property type="entry name" value="CCDC148/CCDC112"/>
</dbReference>
<feature type="coiled-coil region" evidence="2">
    <location>
        <begin position="43"/>
        <end position="101"/>
    </location>
</feature>
<feature type="compositionally biased region" description="Basic and acidic residues" evidence="3">
    <location>
        <begin position="230"/>
        <end position="251"/>
    </location>
</feature>
<proteinExistence type="predicted"/>
<comment type="caution">
    <text evidence="4">The sequence shown here is derived from an EMBL/GenBank/DDBJ whole genome shotgun (WGS) entry which is preliminary data.</text>
</comment>
<feature type="non-terminal residue" evidence="4">
    <location>
        <position position="354"/>
    </location>
</feature>
<evidence type="ECO:0000313" key="4">
    <source>
        <dbReference type="EMBL" id="NXP69814.1"/>
    </source>
</evidence>
<feature type="non-terminal residue" evidence="4">
    <location>
        <position position="1"/>
    </location>
</feature>
<keyword evidence="5" id="KW-1185">Reference proteome</keyword>
<dbReference type="PANTHER" id="PTHR21549:SF0">
    <property type="entry name" value="COILED-COIL DOMAIN-CONTAINING PROTEIN 112"/>
    <property type="match status" value="1"/>
</dbReference>
<sequence length="354" mass="42223">SRLANTEKGKTGHFYNRKSSIRAEYSILEELERSMTVSREAEKAKILQHLSKIQSNVKRLQQQLQAVKPTPELVDNLKEMMEEIENAINAFKEEQRQIYEQLLREEKTTINELSVFERKMELWVLGNSRTEKVLKLPSAGVSVDKTQEDCLLEEVVEFGRFLQQTGGQQGGWDDYDHQNFLKAWTKHKRNLSYMDEAIEYLCGKTKEDIEQHDKWYQEFLTLHKRKKEAIRKSREKQQQGKDGNVRKKEKSDKMLKELWLEHREAKKQKEEREREQAAVEAWKKKKAIAFAMEQESQLKLQEKEITQQKECQQHHHVKLLLERYTLQKKVKEMGEDEKKEIKKTAEKMTKFQER</sequence>